<keyword evidence="3" id="KW-1185">Reference proteome</keyword>
<evidence type="ECO:0000256" key="1">
    <source>
        <dbReference type="SAM" id="SignalP"/>
    </source>
</evidence>
<reference evidence="2 3" key="1">
    <citation type="submission" date="2020-08" db="EMBL/GenBank/DDBJ databases">
        <title>Genomic Encyclopedia of Type Strains, Phase IV (KMG-V): Genome sequencing to study the core and pangenomes of soil and plant-associated prokaryotes.</title>
        <authorList>
            <person name="Whitman W."/>
        </authorList>
    </citation>
    <scope>NUCLEOTIDE SEQUENCE [LARGE SCALE GENOMIC DNA]</scope>
    <source>
        <strain evidence="2 3">SEMIA 4084</strain>
    </source>
</reference>
<dbReference type="EMBL" id="JACHBK010000009">
    <property type="protein sequence ID" value="MBB5537348.1"/>
    <property type="molecule type" value="Genomic_DNA"/>
</dbReference>
<feature type="chain" id="PRO_5031428948" evidence="1">
    <location>
        <begin position="20"/>
        <end position="172"/>
    </location>
</feature>
<protein>
    <submittedName>
        <fullName evidence="2">Uncharacterized protein</fullName>
    </submittedName>
</protein>
<keyword evidence="1" id="KW-0732">Signal</keyword>
<feature type="signal peptide" evidence="1">
    <location>
        <begin position="1"/>
        <end position="19"/>
    </location>
</feature>
<sequence>MRPALLLTAALCTSSPALAADDWTSYSNPRFGYSAAVPPGFTLGKEADNGDGATFRSDDGRSELSLYGTMLETGEFAGEARKRLDADRAAGWTITYDKVTNGWASYSGARSADILYVRGIALCDGNAAYFHLRYPRDRLKTFNSVIGRLVKSLRPAAGCEQAPQQAPGAAQH</sequence>
<proteinExistence type="predicted"/>
<evidence type="ECO:0000313" key="3">
    <source>
        <dbReference type="Proteomes" id="UP000585507"/>
    </source>
</evidence>
<dbReference type="AlphaFoldDB" id="A0A7W8XB36"/>
<dbReference type="RefSeq" id="WP_026204008.1">
    <property type="nucleotide sequence ID" value="NZ_JACHBK010000009.1"/>
</dbReference>
<dbReference type="Proteomes" id="UP000585507">
    <property type="component" value="Unassembled WGS sequence"/>
</dbReference>
<accession>A0A7W8XB36</accession>
<evidence type="ECO:0000313" key="2">
    <source>
        <dbReference type="EMBL" id="MBB5537348.1"/>
    </source>
</evidence>
<organism evidence="2 3">
    <name type="scientific">Rhizobium giardinii</name>
    <dbReference type="NCBI Taxonomy" id="56731"/>
    <lineage>
        <taxon>Bacteria</taxon>
        <taxon>Pseudomonadati</taxon>
        <taxon>Pseudomonadota</taxon>
        <taxon>Alphaproteobacteria</taxon>
        <taxon>Hyphomicrobiales</taxon>
        <taxon>Rhizobiaceae</taxon>
        <taxon>Rhizobium/Agrobacterium group</taxon>
        <taxon>Rhizobium</taxon>
    </lineage>
</organism>
<gene>
    <name evidence="2" type="ORF">GGD55_004064</name>
</gene>
<name>A0A7W8XB36_9HYPH</name>
<comment type="caution">
    <text evidence="2">The sequence shown here is derived from an EMBL/GenBank/DDBJ whole genome shotgun (WGS) entry which is preliminary data.</text>
</comment>